<protein>
    <submittedName>
        <fullName evidence="2">Uncharacterized protein</fullName>
    </submittedName>
</protein>
<organism evidence="2 3">
    <name type="scientific">Pelobates cultripes</name>
    <name type="common">Western spadefoot toad</name>
    <dbReference type="NCBI Taxonomy" id="61616"/>
    <lineage>
        <taxon>Eukaryota</taxon>
        <taxon>Metazoa</taxon>
        <taxon>Chordata</taxon>
        <taxon>Craniata</taxon>
        <taxon>Vertebrata</taxon>
        <taxon>Euteleostomi</taxon>
        <taxon>Amphibia</taxon>
        <taxon>Batrachia</taxon>
        <taxon>Anura</taxon>
        <taxon>Pelobatoidea</taxon>
        <taxon>Pelobatidae</taxon>
        <taxon>Pelobates</taxon>
    </lineage>
</organism>
<dbReference type="AlphaFoldDB" id="A0AAD1W0L7"/>
<accession>A0AAD1W0L7</accession>
<gene>
    <name evidence="2" type="ORF">PECUL_23A035802</name>
</gene>
<evidence type="ECO:0000256" key="1">
    <source>
        <dbReference type="SAM" id="MobiDB-lite"/>
    </source>
</evidence>
<name>A0AAD1W0L7_PELCU</name>
<dbReference type="Proteomes" id="UP001295444">
    <property type="component" value="Chromosome 04"/>
</dbReference>
<evidence type="ECO:0000313" key="3">
    <source>
        <dbReference type="Proteomes" id="UP001295444"/>
    </source>
</evidence>
<evidence type="ECO:0000313" key="2">
    <source>
        <dbReference type="EMBL" id="CAH2282074.1"/>
    </source>
</evidence>
<dbReference type="EMBL" id="OW240915">
    <property type="protein sequence ID" value="CAH2282074.1"/>
    <property type="molecule type" value="Genomic_DNA"/>
</dbReference>
<feature type="region of interest" description="Disordered" evidence="1">
    <location>
        <begin position="44"/>
        <end position="78"/>
    </location>
</feature>
<reference evidence="2" key="1">
    <citation type="submission" date="2022-03" db="EMBL/GenBank/DDBJ databases">
        <authorList>
            <person name="Alioto T."/>
            <person name="Alioto T."/>
            <person name="Gomez Garrido J."/>
        </authorList>
    </citation>
    <scope>NUCLEOTIDE SEQUENCE</scope>
</reference>
<proteinExistence type="predicted"/>
<sequence>MHKRIQLTIKTASNIPEFLKKFRIPHTDILDWYTIIPMGTAAALPQRQQGKPTPDKKCTTNKELSQLPHLSATQEPVP</sequence>
<keyword evidence="3" id="KW-1185">Reference proteome</keyword>